<evidence type="ECO:0008006" key="9">
    <source>
        <dbReference type="Google" id="ProtNLM"/>
    </source>
</evidence>
<dbReference type="EMBL" id="JAKCXM010000037">
    <property type="protein sequence ID" value="KAJ0406047.1"/>
    <property type="molecule type" value="Genomic_DNA"/>
</dbReference>
<proteinExistence type="inferred from homology"/>
<comment type="caution">
    <text evidence="7">The sequence shown here is derived from an EMBL/GenBank/DDBJ whole genome shotgun (WGS) entry which is preliminary data.</text>
</comment>
<dbReference type="InterPro" id="IPR036757">
    <property type="entry name" value="TFR-like_dimer_dom_sf"/>
</dbReference>
<dbReference type="InterPro" id="IPR007484">
    <property type="entry name" value="Peptidase_M28"/>
</dbReference>
<dbReference type="SUPFAM" id="SSF52025">
    <property type="entry name" value="PA domain"/>
    <property type="match status" value="1"/>
</dbReference>
<accession>A0AAD5QD68</accession>
<dbReference type="SUPFAM" id="SSF47672">
    <property type="entry name" value="Transferrin receptor-like dimerisation domain"/>
    <property type="match status" value="1"/>
</dbReference>
<dbReference type="PANTHER" id="PTHR10404:SF46">
    <property type="entry name" value="VACUOLAR PROTEIN SORTING-ASSOCIATED PROTEIN 70"/>
    <property type="match status" value="1"/>
</dbReference>
<dbReference type="PANTHER" id="PTHR10404">
    <property type="entry name" value="N-ACETYLATED-ALPHA-LINKED ACIDIC DIPEPTIDASE"/>
    <property type="match status" value="1"/>
</dbReference>
<dbReference type="InterPro" id="IPR039373">
    <property type="entry name" value="Peptidase_M28B"/>
</dbReference>
<keyword evidence="3" id="KW-1133">Transmembrane helix</keyword>
<evidence type="ECO:0000259" key="5">
    <source>
        <dbReference type="Pfam" id="PF04253"/>
    </source>
</evidence>
<feature type="compositionally biased region" description="Acidic residues" evidence="2">
    <location>
        <begin position="42"/>
        <end position="52"/>
    </location>
</feature>
<gene>
    <name evidence="7" type="ORF">P43SY_010103</name>
</gene>
<dbReference type="AlphaFoldDB" id="A0AAD5QD68"/>
<organism evidence="7 8">
    <name type="scientific">Pythium insidiosum</name>
    <name type="common">Pythiosis disease agent</name>
    <dbReference type="NCBI Taxonomy" id="114742"/>
    <lineage>
        <taxon>Eukaryota</taxon>
        <taxon>Sar</taxon>
        <taxon>Stramenopiles</taxon>
        <taxon>Oomycota</taxon>
        <taxon>Peronosporomycetes</taxon>
        <taxon>Pythiales</taxon>
        <taxon>Pythiaceae</taxon>
        <taxon>Pythium</taxon>
    </lineage>
</organism>
<evidence type="ECO:0000313" key="8">
    <source>
        <dbReference type="Proteomes" id="UP001209570"/>
    </source>
</evidence>
<feature type="domain" description="Transferrin receptor-like dimerisation" evidence="5">
    <location>
        <begin position="758"/>
        <end position="878"/>
    </location>
</feature>
<feature type="domain" description="PA" evidence="4">
    <location>
        <begin position="233"/>
        <end position="301"/>
    </location>
</feature>
<dbReference type="SUPFAM" id="SSF53187">
    <property type="entry name" value="Zn-dependent exopeptidases"/>
    <property type="match status" value="1"/>
</dbReference>
<dbReference type="Pfam" id="PF04253">
    <property type="entry name" value="TFR_dimer"/>
    <property type="match status" value="1"/>
</dbReference>
<sequence>MAGGNKVVAEDEKASIRKNDSLLQQQQRGSLKLELERPATGVDDDEGDDDDERPILAPNLYMDSPRIPRIDDDVSDDEKRRRKLVGVATLLGLFLSVLLCVVFLHYLSHHESFSALPPTQHRLMAATSTKGAKETLEQYTAGYRQTGSAGDQEMAKFIRSKAIDFGIEDRFIKIEEFQILTNEPETLKIEIPRKTGAPSQVFDLTASYRVAATKNQRASLPPFHMYARNGTASGPIVYAHYGRSQDYAALSKAGVDISGCIALVRMGEISLPAKIVLAGRHGAVGVVTYNDPFDDGEARGKTYPDGPWRSSDEASFGSVYMGNGDPSTPDGFSASEADRITVDEVFSTNNTYNLLPPVVSLPVSAKHASELLQTVTDTAYKTASQVFPNWSGGALRGATYRVGQGSVKVKIDNANKYTIKKVWNVLITIRGSREADRYIIVGAPRDALYAGASSPGSGNVVFIELLRAVGDLLTNGWVPHRTLLLASFDGEQYGSVGSSEWIDRHFSHLGGRGVAYLHLRDVVRGAGALHCEAAASLRKTVYLMSTEIVQPKPEVAVQSFFSANGGTLTTPAPTTKASTHHRVLVADPTKPDGVSVDQETTPVDDEVEISSLLPLNSTFKHEDLKDSGDSVYSFWLAHTRSRSPSAKIPKITLPGADKKISPFLARLGIPSVELGFDGGYFGVENSRNDSADWLKRFADPGFTYHRAAAQLYGSVLLQLSDSIFLQYDFTEVARDLRYGEAYLNEALQREAPGVKLPMQRLATSIAEFEQAALLVTKEIHEMADQMVNLISGELVVDLKRVREMNTRLLMTEKTFLLPAGLPHMPWLKHALYGISEYDDYRVGYFPGVTHEIKTGTVVSMKRELIRLCQTIEQAADILSTPVL</sequence>
<dbReference type="Gene3D" id="3.40.630.10">
    <property type="entry name" value="Zn peptidases"/>
    <property type="match status" value="1"/>
</dbReference>
<evidence type="ECO:0000256" key="3">
    <source>
        <dbReference type="SAM" id="Phobius"/>
    </source>
</evidence>
<keyword evidence="3" id="KW-0472">Membrane</keyword>
<keyword evidence="8" id="KW-1185">Reference proteome</keyword>
<dbReference type="FunFam" id="3.40.630.10:FF:000101">
    <property type="entry name" value="N-acetylated alpha-linked acidic dipeptidase like 1"/>
    <property type="match status" value="1"/>
</dbReference>
<dbReference type="InterPro" id="IPR046450">
    <property type="entry name" value="PA_dom_sf"/>
</dbReference>
<evidence type="ECO:0000259" key="4">
    <source>
        <dbReference type="Pfam" id="PF02225"/>
    </source>
</evidence>
<dbReference type="InterPro" id="IPR007365">
    <property type="entry name" value="TFR-like_dimer_dom"/>
</dbReference>
<dbReference type="Proteomes" id="UP001209570">
    <property type="component" value="Unassembled WGS sequence"/>
</dbReference>
<name>A0AAD5QD68_PYTIN</name>
<evidence type="ECO:0000256" key="2">
    <source>
        <dbReference type="SAM" id="MobiDB-lite"/>
    </source>
</evidence>
<feature type="domain" description="Peptidase M28" evidence="6">
    <location>
        <begin position="424"/>
        <end position="505"/>
    </location>
</feature>
<protein>
    <recommendedName>
        <fullName evidence="9">N-acetylated-alpha-linked acidic dipeptidase-like protein</fullName>
    </recommendedName>
</protein>
<keyword evidence="3" id="KW-0812">Transmembrane</keyword>
<dbReference type="GO" id="GO:0004180">
    <property type="term" value="F:carboxypeptidase activity"/>
    <property type="evidence" value="ECO:0007669"/>
    <property type="project" value="TreeGrafter"/>
</dbReference>
<evidence type="ECO:0000256" key="1">
    <source>
        <dbReference type="ARBA" id="ARBA00005634"/>
    </source>
</evidence>
<evidence type="ECO:0000313" key="7">
    <source>
        <dbReference type="EMBL" id="KAJ0406047.1"/>
    </source>
</evidence>
<dbReference type="Gene3D" id="1.20.930.40">
    <property type="entry name" value="Transferrin receptor-like, dimerisation domain"/>
    <property type="match status" value="1"/>
</dbReference>
<feature type="transmembrane region" description="Helical" evidence="3">
    <location>
        <begin position="84"/>
        <end position="107"/>
    </location>
</feature>
<reference evidence="7" key="1">
    <citation type="submission" date="2021-12" db="EMBL/GenBank/DDBJ databases">
        <title>Prjna785345.</title>
        <authorList>
            <person name="Rujirawat T."/>
            <person name="Krajaejun T."/>
        </authorList>
    </citation>
    <scope>NUCLEOTIDE SEQUENCE</scope>
    <source>
        <strain evidence="7">Pi057C3</strain>
    </source>
</reference>
<comment type="similarity">
    <text evidence="1">Belongs to the peptidase M28 family. M28B subfamily.</text>
</comment>
<dbReference type="InterPro" id="IPR003137">
    <property type="entry name" value="PA_domain"/>
</dbReference>
<feature type="compositionally biased region" description="Basic and acidic residues" evidence="2">
    <location>
        <begin position="8"/>
        <end position="20"/>
    </location>
</feature>
<dbReference type="Pfam" id="PF02225">
    <property type="entry name" value="PA"/>
    <property type="match status" value="1"/>
</dbReference>
<evidence type="ECO:0000259" key="6">
    <source>
        <dbReference type="Pfam" id="PF04389"/>
    </source>
</evidence>
<dbReference type="Gene3D" id="3.50.30.30">
    <property type="match status" value="1"/>
</dbReference>
<dbReference type="Pfam" id="PF04389">
    <property type="entry name" value="Peptidase_M28"/>
    <property type="match status" value="1"/>
</dbReference>
<feature type="region of interest" description="Disordered" evidence="2">
    <location>
        <begin position="1"/>
        <end position="75"/>
    </location>
</feature>